<evidence type="ECO:0000313" key="3">
    <source>
        <dbReference type="Proteomes" id="UP000003240"/>
    </source>
</evidence>
<keyword evidence="1" id="KW-0812">Transmembrane</keyword>
<name>F7NN05_9FIRM</name>
<sequence length="130" mass="15321">MPWIQVHEDLLYSVKLRRLAKLLGCGRAEAIGILVFLWLFAVFAADLNGEIKCVEPKDFYKPELQNPKYTADEVVSALIQTGFLEYGDEQDSYIIHDWADWQYVWIAEKRKRSENAEYMRKYRENRAIEA</sequence>
<evidence type="ECO:0000313" key="2">
    <source>
        <dbReference type="EMBL" id="EGO62583.1"/>
    </source>
</evidence>
<evidence type="ECO:0000256" key="1">
    <source>
        <dbReference type="SAM" id="Phobius"/>
    </source>
</evidence>
<protein>
    <submittedName>
        <fullName evidence="2">Uncharacterized protein</fullName>
    </submittedName>
</protein>
<dbReference type="OrthoDB" id="1821976at2"/>
<dbReference type="EMBL" id="AFGF01000197">
    <property type="protein sequence ID" value="EGO62583.1"/>
    <property type="molecule type" value="Genomic_DNA"/>
</dbReference>
<feature type="transmembrane region" description="Helical" evidence="1">
    <location>
        <begin position="25"/>
        <end position="45"/>
    </location>
</feature>
<dbReference type="STRING" id="1009370.ALO_17441"/>
<keyword evidence="1" id="KW-0472">Membrane</keyword>
<keyword evidence="3" id="KW-1185">Reference proteome</keyword>
<keyword evidence="1" id="KW-1133">Transmembrane helix</keyword>
<accession>F7NN05</accession>
<dbReference type="AlphaFoldDB" id="F7NN05"/>
<proteinExistence type="predicted"/>
<gene>
    <name evidence="2" type="ORF">ALO_17441</name>
</gene>
<dbReference type="RefSeq" id="WP_004098205.1">
    <property type="nucleotide sequence ID" value="NZ_AFGF01000197.1"/>
</dbReference>
<comment type="caution">
    <text evidence="2">The sequence shown here is derived from an EMBL/GenBank/DDBJ whole genome shotgun (WGS) entry which is preliminary data.</text>
</comment>
<organism evidence="2 3">
    <name type="scientific">Acetonema longum DSM 6540</name>
    <dbReference type="NCBI Taxonomy" id="1009370"/>
    <lineage>
        <taxon>Bacteria</taxon>
        <taxon>Bacillati</taxon>
        <taxon>Bacillota</taxon>
        <taxon>Negativicutes</taxon>
        <taxon>Acetonemataceae</taxon>
        <taxon>Acetonema</taxon>
    </lineage>
</organism>
<reference evidence="2 3" key="1">
    <citation type="journal article" date="2011" name="EMBO J.">
        <title>Structural diversity of bacterial flagellar motors.</title>
        <authorList>
            <person name="Chen S."/>
            <person name="Beeby M."/>
            <person name="Murphy G.E."/>
            <person name="Leadbetter J.R."/>
            <person name="Hendrixson D.R."/>
            <person name="Briegel A."/>
            <person name="Li Z."/>
            <person name="Shi J."/>
            <person name="Tocheva E.I."/>
            <person name="Muller A."/>
            <person name="Dobro M.J."/>
            <person name="Jensen G.J."/>
        </authorList>
    </citation>
    <scope>NUCLEOTIDE SEQUENCE [LARGE SCALE GENOMIC DNA]</scope>
    <source>
        <strain evidence="2 3">DSM 6540</strain>
    </source>
</reference>
<dbReference type="Proteomes" id="UP000003240">
    <property type="component" value="Unassembled WGS sequence"/>
</dbReference>